<accession>W6M884</accession>
<evidence type="ECO:0000256" key="3">
    <source>
        <dbReference type="ARBA" id="ARBA00061451"/>
    </source>
</evidence>
<dbReference type="Gene3D" id="1.10.1040.10">
    <property type="entry name" value="N-(1-d-carboxylethyl)-l-norvaline Dehydrogenase, domain 2"/>
    <property type="match status" value="1"/>
</dbReference>
<dbReference type="InterPro" id="IPR023027">
    <property type="entry name" value="Mannitol_DH_CS"/>
</dbReference>
<dbReference type="PANTHER" id="PTHR43362">
    <property type="entry name" value="MANNITOL DEHYDROGENASE DSF1-RELATED"/>
    <property type="match status" value="1"/>
</dbReference>
<name>W6M884_9GAMM</name>
<dbReference type="GO" id="GO:0016616">
    <property type="term" value="F:oxidoreductase activity, acting on the CH-OH group of donors, NAD or NADP as acceptor"/>
    <property type="evidence" value="ECO:0007669"/>
    <property type="project" value="TreeGrafter"/>
</dbReference>
<dbReference type="Gene3D" id="3.40.50.720">
    <property type="entry name" value="NAD(P)-binding Rossmann-like Domain"/>
    <property type="match status" value="1"/>
</dbReference>
<evidence type="ECO:0000259" key="4">
    <source>
        <dbReference type="Pfam" id="PF01232"/>
    </source>
</evidence>
<dbReference type="RefSeq" id="WP_048673408.1">
    <property type="nucleotide sequence ID" value="NZ_CBTJ020000042.1"/>
</dbReference>
<evidence type="ECO:0000313" key="6">
    <source>
        <dbReference type="EMBL" id="CDI02859.1"/>
    </source>
</evidence>
<proteinExistence type="inferred from homology"/>
<sequence length="497" mass="54773">MSDHQNRRLNPALLGQLPATVAVPRYDRSKVGQAIVHIGLGNFHRAHQALYIDELFHAQGAGPWGICGVGLLPQDRAMAEALRPQEMLYTLVERDEGVETVRVIGSERGYLHAPSEPEAVIARLADPETRIVSITVTEGGYYLDHGTGELDQNHPNLRHDLAKPNEAPISLYGYMAEALNRRRKAGIAPFTVLSCDNLQSNGELAGRMLTGFARLRDPELGAWIAANVAFPNCMVDRITPVTTDALREQVKALLGGVTDAWPVVAEPFKQWVVEDKFCNGRPDLAAVGVQMTPDVHPYELMKIHLLNAGHQMLCHHGVLLGYVTADEAMRDADIRALLNRYMDTVRPLIHEPPGVNLVEYQQTLLSRFANPSVKDQLSRIAFYASSGIPKFVLPIAREQLKQRKPMDIFGLLIAGWIRYLGGKDDAGKAITPTDPLKDELQGKVRFGDTDPSVFLGLHQIFGSDLPQAEPFVSAVREALESLYAKGTRATLQNSLKG</sequence>
<dbReference type="SUPFAM" id="SSF51735">
    <property type="entry name" value="NAD(P)-binding Rossmann-fold domains"/>
    <property type="match status" value="1"/>
</dbReference>
<dbReference type="STRING" id="1400863.BN873_350115"/>
<protein>
    <submittedName>
        <fullName evidence="6">Mannitol dehydrogenase domain protein</fullName>
    </submittedName>
</protein>
<dbReference type="InterPro" id="IPR050988">
    <property type="entry name" value="Mannitol_DH/Oxidoreductase"/>
</dbReference>
<organism evidence="6 7">
    <name type="scientific">Candidatus Competibacter denitrificans Run_A_D11</name>
    <dbReference type="NCBI Taxonomy" id="1400863"/>
    <lineage>
        <taxon>Bacteria</taxon>
        <taxon>Pseudomonadati</taxon>
        <taxon>Pseudomonadota</taxon>
        <taxon>Gammaproteobacteria</taxon>
        <taxon>Candidatus Competibacteraceae</taxon>
        <taxon>Candidatus Competibacter</taxon>
    </lineage>
</organism>
<dbReference type="PANTHER" id="PTHR43362:SF1">
    <property type="entry name" value="MANNITOL DEHYDROGENASE 2-RELATED"/>
    <property type="match status" value="1"/>
</dbReference>
<dbReference type="AlphaFoldDB" id="W6M884"/>
<dbReference type="InterPro" id="IPR013328">
    <property type="entry name" value="6PGD_dom2"/>
</dbReference>
<dbReference type="InterPro" id="IPR013118">
    <property type="entry name" value="Mannitol_DH_C"/>
</dbReference>
<dbReference type="GO" id="GO:0019594">
    <property type="term" value="P:mannitol metabolic process"/>
    <property type="evidence" value="ECO:0007669"/>
    <property type="project" value="InterPro"/>
</dbReference>
<gene>
    <name evidence="6" type="ORF">BN873_350115</name>
</gene>
<keyword evidence="1" id="KW-0560">Oxidoreductase</keyword>
<dbReference type="InterPro" id="IPR036291">
    <property type="entry name" value="NAD(P)-bd_dom_sf"/>
</dbReference>
<reference evidence="6" key="1">
    <citation type="submission" date="2013-07" db="EMBL/GenBank/DDBJ databases">
        <authorList>
            <person name="McIlroy S."/>
        </authorList>
    </citation>
    <scope>NUCLEOTIDE SEQUENCE [LARGE SCALE GENOMIC DNA]</scope>
    <source>
        <strain evidence="6">Run_A_D11</strain>
    </source>
</reference>
<dbReference type="InterPro" id="IPR013131">
    <property type="entry name" value="Mannitol_DH_N"/>
</dbReference>
<dbReference type="FunFam" id="3.40.50.720:FF:000129">
    <property type="entry name" value="D-mannonate oxidoreductase"/>
    <property type="match status" value="1"/>
</dbReference>
<reference evidence="6" key="2">
    <citation type="submission" date="2014-03" db="EMBL/GenBank/DDBJ databases">
        <title>Candidatus Competibacter-lineage genomes retrieved from metagenomes reveal functional metabolic diversity.</title>
        <authorList>
            <person name="McIlroy S.J."/>
            <person name="Albertsen M."/>
            <person name="Andresen E.K."/>
            <person name="Saunders A.M."/>
            <person name="Kristiansen R."/>
            <person name="Stokholm-Bjerregaard M."/>
            <person name="Nielsen K.L."/>
            <person name="Nielsen P.H."/>
        </authorList>
    </citation>
    <scope>NUCLEOTIDE SEQUENCE</scope>
    <source>
        <strain evidence="6">Run_A_D11</strain>
    </source>
</reference>
<dbReference type="OrthoDB" id="271711at2"/>
<comment type="similarity">
    <text evidence="3">Belongs to the mannitol dehydrogenase family. UxuB subfamily.</text>
</comment>
<dbReference type="Proteomes" id="UP000035760">
    <property type="component" value="Unassembled WGS sequence"/>
</dbReference>
<dbReference type="Pfam" id="PF08125">
    <property type="entry name" value="Mannitol_dh_C"/>
    <property type="match status" value="1"/>
</dbReference>
<evidence type="ECO:0000259" key="5">
    <source>
        <dbReference type="Pfam" id="PF08125"/>
    </source>
</evidence>
<dbReference type="EMBL" id="CBTJ020000042">
    <property type="protein sequence ID" value="CDI02859.1"/>
    <property type="molecule type" value="Genomic_DNA"/>
</dbReference>
<evidence type="ECO:0000313" key="7">
    <source>
        <dbReference type="Proteomes" id="UP000035760"/>
    </source>
</evidence>
<feature type="domain" description="Mannitol dehydrogenase N-terminal" evidence="4">
    <location>
        <begin position="34"/>
        <end position="284"/>
    </location>
</feature>
<feature type="domain" description="Mannitol dehydrogenase C-terminal" evidence="5">
    <location>
        <begin position="294"/>
        <end position="482"/>
    </location>
</feature>
<dbReference type="InterPro" id="IPR008927">
    <property type="entry name" value="6-PGluconate_DH-like_C_sf"/>
</dbReference>
<evidence type="ECO:0000256" key="1">
    <source>
        <dbReference type="ARBA" id="ARBA00023002"/>
    </source>
</evidence>
<dbReference type="PRINTS" id="PR00084">
    <property type="entry name" value="MTLDHDRGNASE"/>
</dbReference>
<keyword evidence="2" id="KW-0520">NAD</keyword>
<dbReference type="SUPFAM" id="SSF48179">
    <property type="entry name" value="6-phosphogluconate dehydrogenase C-terminal domain-like"/>
    <property type="match status" value="1"/>
</dbReference>
<keyword evidence="7" id="KW-1185">Reference proteome</keyword>
<dbReference type="InterPro" id="IPR000669">
    <property type="entry name" value="Mannitol_DH"/>
</dbReference>
<dbReference type="PROSITE" id="PS00974">
    <property type="entry name" value="MANNITOL_DHGENASE"/>
    <property type="match status" value="1"/>
</dbReference>
<dbReference type="Pfam" id="PF01232">
    <property type="entry name" value="Mannitol_dh"/>
    <property type="match status" value="1"/>
</dbReference>
<evidence type="ECO:0000256" key="2">
    <source>
        <dbReference type="ARBA" id="ARBA00023027"/>
    </source>
</evidence>
<comment type="caution">
    <text evidence="6">The sequence shown here is derived from an EMBL/GenBank/DDBJ whole genome shotgun (WGS) entry which is preliminary data.</text>
</comment>